<dbReference type="InterPro" id="IPR001851">
    <property type="entry name" value="ABC_transp_permease"/>
</dbReference>
<evidence type="ECO:0000313" key="7">
    <source>
        <dbReference type="EMBL" id="QXE23925.1"/>
    </source>
</evidence>
<dbReference type="RefSeq" id="WP_190606924.1">
    <property type="nucleotide sequence ID" value="NZ_CP021056.1"/>
</dbReference>
<dbReference type="GO" id="GO:0005886">
    <property type="term" value="C:plasma membrane"/>
    <property type="evidence" value="ECO:0007669"/>
    <property type="project" value="UniProtKB-SubCell"/>
</dbReference>
<organism evidence="7 8">
    <name type="scientific">Richelia sinica FACHB-800</name>
    <dbReference type="NCBI Taxonomy" id="1357546"/>
    <lineage>
        <taxon>Bacteria</taxon>
        <taxon>Bacillati</taxon>
        <taxon>Cyanobacteriota</taxon>
        <taxon>Cyanophyceae</taxon>
        <taxon>Nostocales</taxon>
        <taxon>Nostocaceae</taxon>
        <taxon>Richelia</taxon>
    </lineage>
</organism>
<evidence type="ECO:0000256" key="3">
    <source>
        <dbReference type="ARBA" id="ARBA00022692"/>
    </source>
</evidence>
<dbReference type="AlphaFoldDB" id="A0A975Y569"/>
<feature type="transmembrane region" description="Helical" evidence="6">
    <location>
        <begin position="211"/>
        <end position="228"/>
    </location>
</feature>
<keyword evidence="8" id="KW-1185">Reference proteome</keyword>
<dbReference type="GO" id="GO:0015658">
    <property type="term" value="F:branched-chain amino acid transmembrane transporter activity"/>
    <property type="evidence" value="ECO:0007669"/>
    <property type="project" value="InterPro"/>
</dbReference>
<proteinExistence type="predicted"/>
<feature type="transmembrane region" description="Helical" evidence="6">
    <location>
        <begin position="299"/>
        <end position="324"/>
    </location>
</feature>
<name>A0A975Y569_9NOST</name>
<feature type="transmembrane region" description="Helical" evidence="6">
    <location>
        <begin position="179"/>
        <end position="205"/>
    </location>
</feature>
<feature type="transmembrane region" description="Helical" evidence="6">
    <location>
        <begin position="86"/>
        <end position="102"/>
    </location>
</feature>
<dbReference type="KEGG" id="rsin:B6N60_02622"/>
<reference evidence="7" key="1">
    <citation type="submission" date="2017-04" db="EMBL/GenBank/DDBJ databases">
        <title>Genome deletions in a multicellular cyanobacterial endosymbiont for morphological adaptation in marine diatoms.</title>
        <authorList>
            <person name="Wang Y."/>
            <person name="Gao H."/>
            <person name="Li R."/>
            <person name="Xu X."/>
        </authorList>
    </citation>
    <scope>NUCLEOTIDE SEQUENCE</scope>
    <source>
        <strain evidence="7">FACHB 800</strain>
    </source>
</reference>
<evidence type="ECO:0000313" key="8">
    <source>
        <dbReference type="Proteomes" id="UP000683511"/>
    </source>
</evidence>
<evidence type="ECO:0000256" key="6">
    <source>
        <dbReference type="SAM" id="Phobius"/>
    </source>
</evidence>
<feature type="transmembrane region" description="Helical" evidence="6">
    <location>
        <begin position="31"/>
        <end position="52"/>
    </location>
</feature>
<feature type="transmembrane region" description="Helical" evidence="6">
    <location>
        <begin position="6"/>
        <end position="24"/>
    </location>
</feature>
<dbReference type="PANTHER" id="PTHR30482">
    <property type="entry name" value="HIGH-AFFINITY BRANCHED-CHAIN AMINO ACID TRANSPORT SYSTEM PERMEASE"/>
    <property type="match status" value="1"/>
</dbReference>
<feature type="transmembrane region" description="Helical" evidence="6">
    <location>
        <begin position="265"/>
        <end position="287"/>
    </location>
</feature>
<evidence type="ECO:0000256" key="2">
    <source>
        <dbReference type="ARBA" id="ARBA00022475"/>
    </source>
</evidence>
<accession>A0A975Y569</accession>
<dbReference type="InterPro" id="IPR043428">
    <property type="entry name" value="LivM-like"/>
</dbReference>
<dbReference type="CDD" id="cd06581">
    <property type="entry name" value="TM_PBP1_LivM_like"/>
    <property type="match status" value="1"/>
</dbReference>
<evidence type="ECO:0000256" key="1">
    <source>
        <dbReference type="ARBA" id="ARBA00004651"/>
    </source>
</evidence>
<dbReference type="Pfam" id="PF02653">
    <property type="entry name" value="BPD_transp_2"/>
    <property type="match status" value="1"/>
</dbReference>
<feature type="transmembrane region" description="Helical" evidence="6">
    <location>
        <begin position="134"/>
        <end position="158"/>
    </location>
</feature>
<keyword evidence="4 6" id="KW-1133">Transmembrane helix</keyword>
<gene>
    <name evidence="7" type="ORF">B6N60_02622</name>
</gene>
<keyword evidence="5 6" id="KW-0472">Membrane</keyword>
<sequence>MVEYLIFLAISTAVFSLFALGLNLQWGFTGLINFGNIAFMTLGAYTTVLLSLKGVPLFLAVIIGGIIAALLGLVIGFATLRLREDYLAIVTIGTGELIRLVINNQDLPVGDSWVSGAFGVQSYVIPLGTEPNLLFRWVMIFVLTGLTLITLFSLWGWVRTAQKAVNNNGSKLSSSQQEFFSRLGVGTIFALLAVAIYVSGVISLYNYNPKAGLMVLSLLVLAFVFWRLEILVRSPWGRVLKAIREDEEVPKALGKNVFAYKLQSLMLGGAIAGIAGAFFAWQLSAIYPDNFQPQLTFDAWIMVILGGSGNNIGTILGAVIYFAYDALTREFLPKIVPLDVERIGAFRIMVIGLILMVLMIWRPQGILGKKEELTLGK</sequence>
<keyword evidence="2" id="KW-1003">Cell membrane</keyword>
<dbReference type="PANTHER" id="PTHR30482:SF10">
    <property type="entry name" value="HIGH-AFFINITY BRANCHED-CHAIN AMINO ACID TRANSPORT PROTEIN BRAE"/>
    <property type="match status" value="1"/>
</dbReference>
<protein>
    <submittedName>
        <fullName evidence="7">Permease protein of ABC transporter</fullName>
    </submittedName>
</protein>
<comment type="subcellular location">
    <subcellularLocation>
        <location evidence="1">Cell membrane</location>
        <topology evidence="1">Multi-pass membrane protein</topology>
    </subcellularLocation>
</comment>
<dbReference type="Proteomes" id="UP000683511">
    <property type="component" value="Chromosome"/>
</dbReference>
<dbReference type="EMBL" id="CP021056">
    <property type="protein sequence ID" value="QXE23925.1"/>
    <property type="molecule type" value="Genomic_DNA"/>
</dbReference>
<evidence type="ECO:0000256" key="5">
    <source>
        <dbReference type="ARBA" id="ARBA00023136"/>
    </source>
</evidence>
<feature type="transmembrane region" description="Helical" evidence="6">
    <location>
        <begin position="58"/>
        <end position="79"/>
    </location>
</feature>
<evidence type="ECO:0000256" key="4">
    <source>
        <dbReference type="ARBA" id="ARBA00022989"/>
    </source>
</evidence>
<keyword evidence="3 6" id="KW-0812">Transmembrane</keyword>
<feature type="transmembrane region" description="Helical" evidence="6">
    <location>
        <begin position="344"/>
        <end position="361"/>
    </location>
</feature>